<evidence type="ECO:0000256" key="1">
    <source>
        <dbReference type="SAM" id="MobiDB-lite"/>
    </source>
</evidence>
<dbReference type="Proteomes" id="UP001177023">
    <property type="component" value="Unassembled WGS sequence"/>
</dbReference>
<protein>
    <submittedName>
        <fullName evidence="3">Uncharacterized protein</fullName>
    </submittedName>
</protein>
<feature type="transmembrane region" description="Helical" evidence="2">
    <location>
        <begin position="76"/>
        <end position="97"/>
    </location>
</feature>
<keyword evidence="2" id="KW-0812">Transmembrane</keyword>
<keyword evidence="2" id="KW-0472">Membrane</keyword>
<keyword evidence="4" id="KW-1185">Reference proteome</keyword>
<name>A0AA36FTA0_9BILA</name>
<dbReference type="Gene3D" id="2.60.120.200">
    <property type="match status" value="1"/>
</dbReference>
<accession>A0AA36FTA0</accession>
<comment type="caution">
    <text evidence="3">The sequence shown here is derived from an EMBL/GenBank/DDBJ whole genome shotgun (WGS) entry which is preliminary data.</text>
</comment>
<proteinExistence type="predicted"/>
<feature type="compositionally biased region" description="Basic and acidic residues" evidence="1">
    <location>
        <begin position="1"/>
        <end position="12"/>
    </location>
</feature>
<feature type="region of interest" description="Disordered" evidence="1">
    <location>
        <begin position="1"/>
        <end position="36"/>
    </location>
</feature>
<evidence type="ECO:0000256" key="2">
    <source>
        <dbReference type="SAM" id="Phobius"/>
    </source>
</evidence>
<sequence length="293" mass="32312">MTDDGKKYKVGAEPDISPESPPPQSPAGEHDGIAQKNFDHFKKAPVDLNQIRSKGLPEKTPEKLVKCKKRLRWKDTAFQIIRVLLIAAGGVAVFFWICSQRNPSNGSQLPFVGETIYPVPYDYQLRIPPRVGQTIHVAGNVSENAKSICVSLLRNGTEGSTLLFKLCSFFVKDTGLTDGYSEVTVELENRTLVERVANPYERSGDYDFRVRVLGSFAQVFSQGGEIGLFDRGDYAVNEGETLSIHVDGDFEAIRLITIDGGNFSNPMAESSFVANATRLDIVAQPLPRELSRG</sequence>
<evidence type="ECO:0000313" key="3">
    <source>
        <dbReference type="EMBL" id="CAJ0566454.1"/>
    </source>
</evidence>
<keyword evidence="2" id="KW-1133">Transmembrane helix</keyword>
<evidence type="ECO:0000313" key="4">
    <source>
        <dbReference type="Proteomes" id="UP001177023"/>
    </source>
</evidence>
<organism evidence="3 4">
    <name type="scientific">Mesorhabditis spiculigera</name>
    <dbReference type="NCBI Taxonomy" id="96644"/>
    <lineage>
        <taxon>Eukaryota</taxon>
        <taxon>Metazoa</taxon>
        <taxon>Ecdysozoa</taxon>
        <taxon>Nematoda</taxon>
        <taxon>Chromadorea</taxon>
        <taxon>Rhabditida</taxon>
        <taxon>Rhabditina</taxon>
        <taxon>Rhabditomorpha</taxon>
        <taxon>Rhabditoidea</taxon>
        <taxon>Rhabditidae</taxon>
        <taxon>Mesorhabditinae</taxon>
        <taxon>Mesorhabditis</taxon>
    </lineage>
</organism>
<feature type="non-terminal residue" evidence="3">
    <location>
        <position position="293"/>
    </location>
</feature>
<reference evidence="3" key="1">
    <citation type="submission" date="2023-06" db="EMBL/GenBank/DDBJ databases">
        <authorList>
            <person name="Delattre M."/>
        </authorList>
    </citation>
    <scope>NUCLEOTIDE SEQUENCE</scope>
    <source>
        <strain evidence="3">AF72</strain>
    </source>
</reference>
<dbReference type="AlphaFoldDB" id="A0AA36FTA0"/>
<gene>
    <name evidence="3" type="ORF">MSPICULIGERA_LOCUS5057</name>
</gene>
<dbReference type="EMBL" id="CATQJA010001244">
    <property type="protein sequence ID" value="CAJ0566454.1"/>
    <property type="molecule type" value="Genomic_DNA"/>
</dbReference>